<dbReference type="EMBL" id="JBHUOM010000042">
    <property type="protein sequence ID" value="MFD2937593.1"/>
    <property type="molecule type" value="Genomic_DNA"/>
</dbReference>
<gene>
    <name evidence="6" type="ORF">ACFS25_27725</name>
</gene>
<name>A0ABW6AT66_9BACT</name>
<evidence type="ECO:0000256" key="4">
    <source>
        <dbReference type="PROSITE-ProRule" id="PRU00335"/>
    </source>
</evidence>
<evidence type="ECO:0000313" key="6">
    <source>
        <dbReference type="EMBL" id="MFD2937593.1"/>
    </source>
</evidence>
<evidence type="ECO:0000256" key="2">
    <source>
        <dbReference type="ARBA" id="ARBA00023125"/>
    </source>
</evidence>
<protein>
    <submittedName>
        <fullName evidence="6">TetR/AcrR family transcriptional regulator</fullName>
    </submittedName>
</protein>
<dbReference type="Gene3D" id="1.10.10.60">
    <property type="entry name" value="Homeodomain-like"/>
    <property type="match status" value="1"/>
</dbReference>
<dbReference type="Gene3D" id="1.10.357.10">
    <property type="entry name" value="Tetracycline Repressor, domain 2"/>
    <property type="match status" value="1"/>
</dbReference>
<evidence type="ECO:0000256" key="3">
    <source>
        <dbReference type="ARBA" id="ARBA00023163"/>
    </source>
</evidence>
<dbReference type="PANTHER" id="PTHR47506">
    <property type="entry name" value="TRANSCRIPTIONAL REGULATORY PROTEIN"/>
    <property type="match status" value="1"/>
</dbReference>
<accession>A0ABW6AT66</accession>
<reference evidence="7" key="1">
    <citation type="journal article" date="2019" name="Int. J. Syst. Evol. Microbiol.">
        <title>The Global Catalogue of Microorganisms (GCM) 10K type strain sequencing project: providing services to taxonomists for standard genome sequencing and annotation.</title>
        <authorList>
            <consortium name="The Broad Institute Genomics Platform"/>
            <consortium name="The Broad Institute Genome Sequencing Center for Infectious Disease"/>
            <person name="Wu L."/>
            <person name="Ma J."/>
        </authorList>
    </citation>
    <scope>NUCLEOTIDE SEQUENCE [LARGE SCALE GENOMIC DNA]</scope>
    <source>
        <strain evidence="7">KCTC 52490</strain>
    </source>
</reference>
<dbReference type="RefSeq" id="WP_381507825.1">
    <property type="nucleotide sequence ID" value="NZ_JBHUOM010000042.1"/>
</dbReference>
<dbReference type="PROSITE" id="PS50977">
    <property type="entry name" value="HTH_TETR_2"/>
    <property type="match status" value="1"/>
</dbReference>
<dbReference type="Pfam" id="PF16925">
    <property type="entry name" value="TetR_C_13"/>
    <property type="match status" value="1"/>
</dbReference>
<proteinExistence type="predicted"/>
<organism evidence="6 7">
    <name type="scientific">Spirosoma flavum</name>
    <dbReference type="NCBI Taxonomy" id="2048557"/>
    <lineage>
        <taxon>Bacteria</taxon>
        <taxon>Pseudomonadati</taxon>
        <taxon>Bacteroidota</taxon>
        <taxon>Cytophagia</taxon>
        <taxon>Cytophagales</taxon>
        <taxon>Cytophagaceae</taxon>
        <taxon>Spirosoma</taxon>
    </lineage>
</organism>
<evidence type="ECO:0000259" key="5">
    <source>
        <dbReference type="PROSITE" id="PS50977"/>
    </source>
</evidence>
<keyword evidence="3" id="KW-0804">Transcription</keyword>
<sequence length="193" mass="21729">MARTKDFDEQAVLQRAVCLFWEKGYNGTSMQALVDGLGISRSSLYDTFGDKYQLYLKALETYKQQYGSQLCRLTGEAASAKASIQKLLDMVVTDLLSDEQRKGCFMVNAGVELASYDPQVSKLVSETEQQLEEAFIRIIDQGQEKGEIGKEKNAQALARFLNNTIKGMQVSVKSINDRRFFDDIIRTTLLVLD</sequence>
<dbReference type="InterPro" id="IPR011075">
    <property type="entry name" value="TetR_C"/>
</dbReference>
<keyword evidence="7" id="KW-1185">Reference proteome</keyword>
<comment type="caution">
    <text evidence="6">The sequence shown here is derived from an EMBL/GenBank/DDBJ whole genome shotgun (WGS) entry which is preliminary data.</text>
</comment>
<dbReference type="SUPFAM" id="SSF46689">
    <property type="entry name" value="Homeodomain-like"/>
    <property type="match status" value="1"/>
</dbReference>
<dbReference type="InterPro" id="IPR036271">
    <property type="entry name" value="Tet_transcr_reg_TetR-rel_C_sf"/>
</dbReference>
<dbReference type="InterPro" id="IPR009057">
    <property type="entry name" value="Homeodomain-like_sf"/>
</dbReference>
<keyword evidence="1" id="KW-0805">Transcription regulation</keyword>
<feature type="DNA-binding region" description="H-T-H motif" evidence="4">
    <location>
        <begin position="29"/>
        <end position="48"/>
    </location>
</feature>
<dbReference type="InterPro" id="IPR001647">
    <property type="entry name" value="HTH_TetR"/>
</dbReference>
<feature type="domain" description="HTH tetR-type" evidence="5">
    <location>
        <begin position="6"/>
        <end position="66"/>
    </location>
</feature>
<evidence type="ECO:0000313" key="7">
    <source>
        <dbReference type="Proteomes" id="UP001597512"/>
    </source>
</evidence>
<dbReference type="Pfam" id="PF00440">
    <property type="entry name" value="TetR_N"/>
    <property type="match status" value="1"/>
</dbReference>
<evidence type="ECO:0000256" key="1">
    <source>
        <dbReference type="ARBA" id="ARBA00023015"/>
    </source>
</evidence>
<dbReference type="SUPFAM" id="SSF48498">
    <property type="entry name" value="Tetracyclin repressor-like, C-terminal domain"/>
    <property type="match status" value="1"/>
</dbReference>
<keyword evidence="2 4" id="KW-0238">DNA-binding</keyword>
<dbReference type="Proteomes" id="UP001597512">
    <property type="component" value="Unassembled WGS sequence"/>
</dbReference>
<dbReference type="PANTHER" id="PTHR47506:SF10">
    <property type="entry name" value="TRANSCRIPTIONAL REGULATORY PROTEIN"/>
    <property type="match status" value="1"/>
</dbReference>